<feature type="transmembrane region" description="Helical" evidence="1">
    <location>
        <begin position="12"/>
        <end position="31"/>
    </location>
</feature>
<keyword evidence="1" id="KW-0812">Transmembrane</keyword>
<dbReference type="OrthoDB" id="9941698at2"/>
<dbReference type="AlphaFoldDB" id="A0A4R2KLV8"/>
<dbReference type="Proteomes" id="UP000294919">
    <property type="component" value="Unassembled WGS sequence"/>
</dbReference>
<organism evidence="2 3">
    <name type="scientific">Marinisporobacter balticus</name>
    <dbReference type="NCBI Taxonomy" id="2018667"/>
    <lineage>
        <taxon>Bacteria</taxon>
        <taxon>Bacillati</taxon>
        <taxon>Bacillota</taxon>
        <taxon>Clostridia</taxon>
        <taxon>Peptostreptococcales</taxon>
        <taxon>Thermotaleaceae</taxon>
        <taxon>Marinisporobacter</taxon>
    </lineage>
</organism>
<evidence type="ECO:0000313" key="3">
    <source>
        <dbReference type="Proteomes" id="UP000294919"/>
    </source>
</evidence>
<keyword evidence="1" id="KW-1133">Transmembrane helix</keyword>
<feature type="transmembrane region" description="Helical" evidence="1">
    <location>
        <begin position="43"/>
        <end position="63"/>
    </location>
</feature>
<gene>
    <name evidence="2" type="ORF">EV214_11349</name>
</gene>
<dbReference type="RefSeq" id="WP_132245514.1">
    <property type="nucleotide sequence ID" value="NZ_SLWV01000013.1"/>
</dbReference>
<evidence type="ECO:0000256" key="1">
    <source>
        <dbReference type="SAM" id="Phobius"/>
    </source>
</evidence>
<name>A0A4R2KLV8_9FIRM</name>
<dbReference type="EMBL" id="SLWV01000013">
    <property type="protein sequence ID" value="TCO74404.1"/>
    <property type="molecule type" value="Genomic_DNA"/>
</dbReference>
<sequence>MIDKAALKKIHNVIQWMVAIVMIGIGIHYFFISKTTFKEIQWLIMWSGVGIMNVGRLIDARYFEDNFNWKKHWKNAVYVFVSVVIVVGEIKKIWL</sequence>
<protein>
    <submittedName>
        <fullName evidence="2">Uncharacterized protein</fullName>
    </submittedName>
</protein>
<evidence type="ECO:0000313" key="2">
    <source>
        <dbReference type="EMBL" id="TCO74404.1"/>
    </source>
</evidence>
<keyword evidence="3" id="KW-1185">Reference proteome</keyword>
<accession>A0A4R2KLV8</accession>
<reference evidence="2 3" key="1">
    <citation type="submission" date="2019-03" db="EMBL/GenBank/DDBJ databases">
        <title>Genomic Encyclopedia of Type Strains, Phase IV (KMG-IV): sequencing the most valuable type-strain genomes for metagenomic binning, comparative biology and taxonomic classification.</title>
        <authorList>
            <person name="Goeker M."/>
        </authorList>
    </citation>
    <scope>NUCLEOTIDE SEQUENCE [LARGE SCALE GENOMIC DNA]</scope>
    <source>
        <strain evidence="2 3">DSM 102940</strain>
    </source>
</reference>
<proteinExistence type="predicted"/>
<keyword evidence="1" id="KW-0472">Membrane</keyword>
<feature type="transmembrane region" description="Helical" evidence="1">
    <location>
        <begin position="75"/>
        <end position="94"/>
    </location>
</feature>
<comment type="caution">
    <text evidence="2">The sequence shown here is derived from an EMBL/GenBank/DDBJ whole genome shotgun (WGS) entry which is preliminary data.</text>
</comment>